<evidence type="ECO:0000256" key="1">
    <source>
        <dbReference type="ARBA" id="ARBA00022679"/>
    </source>
</evidence>
<dbReference type="NCBIfam" id="TIGR00144">
    <property type="entry name" value="beta_RFAP_syn"/>
    <property type="match status" value="1"/>
</dbReference>
<dbReference type="InterPro" id="IPR013750">
    <property type="entry name" value="GHMP_kinase_C_dom"/>
</dbReference>
<dbReference type="Gene3D" id="3.30.230.10">
    <property type="match status" value="1"/>
</dbReference>
<evidence type="ECO:0000259" key="4">
    <source>
        <dbReference type="Pfam" id="PF08544"/>
    </source>
</evidence>
<proteinExistence type="predicted"/>
<name>A0A238YK90_9PROT</name>
<dbReference type="Proteomes" id="UP000198305">
    <property type="component" value="Unassembled WGS sequence"/>
</dbReference>
<evidence type="ECO:0000256" key="2">
    <source>
        <dbReference type="ARBA" id="ARBA00022777"/>
    </source>
</evidence>
<dbReference type="EMBL" id="FZOA01000002">
    <property type="protein sequence ID" value="SNR71111.1"/>
    <property type="molecule type" value="Genomic_DNA"/>
</dbReference>
<feature type="domain" description="GHMP kinase N-terminal" evidence="3">
    <location>
        <begin position="67"/>
        <end position="136"/>
    </location>
</feature>
<dbReference type="InterPro" id="IPR014721">
    <property type="entry name" value="Ribsml_uS5_D2-typ_fold_subgr"/>
</dbReference>
<evidence type="ECO:0000313" key="5">
    <source>
        <dbReference type="EMBL" id="SNR71111.1"/>
    </source>
</evidence>
<dbReference type="SUPFAM" id="SSF54211">
    <property type="entry name" value="Ribosomal protein S5 domain 2-like"/>
    <property type="match status" value="1"/>
</dbReference>
<dbReference type="InterPro" id="IPR006204">
    <property type="entry name" value="GHMP_kinase_N_dom"/>
</dbReference>
<dbReference type="GO" id="GO:0016301">
    <property type="term" value="F:kinase activity"/>
    <property type="evidence" value="ECO:0007669"/>
    <property type="project" value="UniProtKB-KW"/>
</dbReference>
<dbReference type="InterPro" id="IPR004422">
    <property type="entry name" value="RFAP_synthase"/>
</dbReference>
<dbReference type="GO" id="GO:0005524">
    <property type="term" value="F:ATP binding"/>
    <property type="evidence" value="ECO:0007669"/>
    <property type="project" value="InterPro"/>
</dbReference>
<protein>
    <submittedName>
        <fullName evidence="5">Beta-ribofuranosylaminobenzene 5'-phosphate synthase</fullName>
    </submittedName>
</protein>
<feature type="domain" description="GHMP kinase C-terminal" evidence="4">
    <location>
        <begin position="215"/>
        <end position="301"/>
    </location>
</feature>
<sequence length="330" mass="35130">MKEIIINKQGVSVVTTARLHMGFFDLNGDLGRRFGSIGVSLNHPATELHAWHASTFTAEGPGAARAVRLAQKLAASLQLEGGMHMQLINIIPEHAGLGSGTQMALAVGLALNRLHDLGLFIRDVAMLTERGARSGIGLGTFATGGVIIDGGRGEHTVVPPVIARAEFPAGWRIILIFDHTQTGVHGDAEIAAFRNLPQFPSDAAAILCRHVLMQALPALAEQDLDAFGAAIRELQIRTGDHFAPAQGGRYASPRVTEVLSWLESAGVACFGQSSWGPTGFAVLRDEDEATSILSRLKEAFAHHESLEFMLCEGRNEGGIVSDIPEIATVV</sequence>
<dbReference type="PANTHER" id="PTHR20861:SF6">
    <property type="entry name" value="BETA-RIBOFURANOSYLPHENOL 5'-PHOSPHATE SYNTHASE"/>
    <property type="match status" value="1"/>
</dbReference>
<dbReference type="PIRSF" id="PIRSF004884">
    <property type="entry name" value="Sugar_kin_arch"/>
    <property type="match status" value="1"/>
</dbReference>
<organism evidence="5 6">
    <name type="scientific">Methylobacillus rhizosphaerae</name>
    <dbReference type="NCBI Taxonomy" id="551994"/>
    <lineage>
        <taxon>Bacteria</taxon>
        <taxon>Pseudomonadati</taxon>
        <taxon>Pseudomonadota</taxon>
        <taxon>Betaproteobacteria</taxon>
        <taxon>Nitrosomonadales</taxon>
        <taxon>Methylophilaceae</taxon>
        <taxon>Methylobacillus</taxon>
    </lineage>
</organism>
<evidence type="ECO:0000313" key="6">
    <source>
        <dbReference type="Proteomes" id="UP000198305"/>
    </source>
</evidence>
<gene>
    <name evidence="5" type="ORF">SAMN05192560_0644</name>
</gene>
<evidence type="ECO:0000259" key="3">
    <source>
        <dbReference type="Pfam" id="PF00288"/>
    </source>
</evidence>
<dbReference type="Pfam" id="PF08544">
    <property type="entry name" value="GHMP_kinases_C"/>
    <property type="match status" value="1"/>
</dbReference>
<keyword evidence="2" id="KW-0418">Kinase</keyword>
<keyword evidence="1" id="KW-0808">Transferase</keyword>
<dbReference type="PANTHER" id="PTHR20861">
    <property type="entry name" value="HOMOSERINE/4-DIPHOSPHOCYTIDYL-2-C-METHYL-D-ERYTHRITOL KINASE"/>
    <property type="match status" value="1"/>
</dbReference>
<reference evidence="6" key="1">
    <citation type="submission" date="2017-06" db="EMBL/GenBank/DDBJ databases">
        <authorList>
            <person name="Varghese N."/>
            <person name="Submissions S."/>
        </authorList>
    </citation>
    <scope>NUCLEOTIDE SEQUENCE [LARGE SCALE GENOMIC DNA]</scope>
    <source>
        <strain evidence="6">Ca-68</strain>
    </source>
</reference>
<dbReference type="Pfam" id="PF00288">
    <property type="entry name" value="GHMP_kinases_N"/>
    <property type="match status" value="1"/>
</dbReference>
<accession>A0A238YK90</accession>
<dbReference type="InterPro" id="IPR020568">
    <property type="entry name" value="Ribosomal_Su5_D2-typ_SF"/>
</dbReference>
<dbReference type="AlphaFoldDB" id="A0A238YK90"/>
<keyword evidence="6" id="KW-1185">Reference proteome</keyword>